<evidence type="ECO:0000313" key="3">
    <source>
        <dbReference type="Proteomes" id="UP000014071"/>
    </source>
</evidence>
<dbReference type="AlphaFoldDB" id="R9PK82"/>
<reference evidence="3" key="1">
    <citation type="journal article" date="2013" name="Genome Announc.">
        <title>Draft genome sequence of the basidiomycetous yeast-like fungus Pseudozyma hubeiensis SY62, which produces an abundant amount of the biosurfactant mannosylerythritol lipids.</title>
        <authorList>
            <person name="Konishi M."/>
            <person name="Hatada Y."/>
            <person name="Horiuchi J."/>
        </authorList>
    </citation>
    <scope>NUCLEOTIDE SEQUENCE [LARGE SCALE GENOMIC DNA]</scope>
    <source>
        <strain evidence="3">SY62</strain>
    </source>
</reference>
<proteinExistence type="predicted"/>
<feature type="region of interest" description="Disordered" evidence="1">
    <location>
        <begin position="77"/>
        <end position="109"/>
    </location>
</feature>
<dbReference type="EMBL" id="DF238821">
    <property type="protein sequence ID" value="GAC98525.1"/>
    <property type="molecule type" value="Genomic_DNA"/>
</dbReference>
<evidence type="ECO:0000313" key="2">
    <source>
        <dbReference type="EMBL" id="GAC98525.1"/>
    </source>
</evidence>
<dbReference type="Proteomes" id="UP000014071">
    <property type="component" value="Unassembled WGS sequence"/>
</dbReference>
<evidence type="ECO:0000256" key="1">
    <source>
        <dbReference type="SAM" id="MobiDB-lite"/>
    </source>
</evidence>
<dbReference type="GeneID" id="24111391"/>
<dbReference type="HOGENOM" id="CLU_1993615_0_0_1"/>
<gene>
    <name evidence="2" type="ORF">PHSY_006119</name>
</gene>
<sequence>MYSEPESIDCQHGSASRTHQDGERERSRPSELASRRRCCTAHQRHLQHSLPSITMKREGAQADAVAGCSAVWRHPDATISSSSEESKLSARSNASLEGRRKKKKISDSNLVAARNKVSKLFCLQS</sequence>
<keyword evidence="3" id="KW-1185">Reference proteome</keyword>
<protein>
    <submittedName>
        <fullName evidence="2">Uncharacterized protein</fullName>
    </submittedName>
</protein>
<organism evidence="2 3">
    <name type="scientific">Pseudozyma hubeiensis (strain SY62)</name>
    <name type="common">Yeast</name>
    <dbReference type="NCBI Taxonomy" id="1305764"/>
    <lineage>
        <taxon>Eukaryota</taxon>
        <taxon>Fungi</taxon>
        <taxon>Dikarya</taxon>
        <taxon>Basidiomycota</taxon>
        <taxon>Ustilaginomycotina</taxon>
        <taxon>Ustilaginomycetes</taxon>
        <taxon>Ustilaginales</taxon>
        <taxon>Ustilaginaceae</taxon>
        <taxon>Pseudozyma</taxon>
    </lineage>
</organism>
<name>R9PK82_PSEHS</name>
<feature type="compositionally biased region" description="Basic and acidic residues" evidence="1">
    <location>
        <begin position="18"/>
        <end position="29"/>
    </location>
</feature>
<accession>R9PK82</accession>
<dbReference type="RefSeq" id="XP_012192112.1">
    <property type="nucleotide sequence ID" value="XM_012336722.1"/>
</dbReference>
<feature type="region of interest" description="Disordered" evidence="1">
    <location>
        <begin position="1"/>
        <end position="37"/>
    </location>
</feature>